<keyword evidence="2" id="KW-0472">Membrane</keyword>
<dbReference type="Pfam" id="PF20151">
    <property type="entry name" value="DUF6533"/>
    <property type="match status" value="1"/>
</dbReference>
<proteinExistence type="predicted"/>
<feature type="transmembrane region" description="Helical" evidence="2">
    <location>
        <begin position="117"/>
        <end position="141"/>
    </location>
</feature>
<evidence type="ECO:0000313" key="5">
    <source>
        <dbReference type="Proteomes" id="UP000194127"/>
    </source>
</evidence>
<dbReference type="GeneID" id="36330620"/>
<keyword evidence="2" id="KW-0812">Transmembrane</keyword>
<evidence type="ECO:0000256" key="1">
    <source>
        <dbReference type="SAM" id="MobiDB-lite"/>
    </source>
</evidence>
<sequence>MSAAAIQSVENTYELLLYSDYHETTETYYLYDCIITFDREVEVIWTRKLTGASVLYILNRYLCAVNQVISILPSFVDISSDCMVCLAICVTRVTIYEQSAGFSGLRVYGVSGRRWKALPVVVVILGTVPLITNTNCPPLAFLRHFRGHGHTYLHTYSRNDFTSISVILSILHIVFWFTKTTPPSSTNLSQLDFCLTALWETWALRFDEEGHFRFHYRWQQAMTTRPSQVQRNHPAEALTTHRPKK</sequence>
<accession>A0A1X6MZM7</accession>
<protein>
    <recommendedName>
        <fullName evidence="3">DUF6533 domain-containing protein</fullName>
    </recommendedName>
</protein>
<organism evidence="4 5">
    <name type="scientific">Postia placenta MAD-698-R-SB12</name>
    <dbReference type="NCBI Taxonomy" id="670580"/>
    <lineage>
        <taxon>Eukaryota</taxon>
        <taxon>Fungi</taxon>
        <taxon>Dikarya</taxon>
        <taxon>Basidiomycota</taxon>
        <taxon>Agaricomycotina</taxon>
        <taxon>Agaricomycetes</taxon>
        <taxon>Polyporales</taxon>
        <taxon>Adustoporiaceae</taxon>
        <taxon>Rhodonia</taxon>
    </lineage>
</organism>
<feature type="region of interest" description="Disordered" evidence="1">
    <location>
        <begin position="225"/>
        <end position="245"/>
    </location>
</feature>
<feature type="domain" description="DUF6533" evidence="3">
    <location>
        <begin position="27"/>
        <end position="62"/>
    </location>
</feature>
<dbReference type="RefSeq" id="XP_024338615.1">
    <property type="nucleotide sequence ID" value="XM_024485671.1"/>
</dbReference>
<dbReference type="AlphaFoldDB" id="A0A1X6MZM7"/>
<feature type="transmembrane region" description="Helical" evidence="2">
    <location>
        <begin position="161"/>
        <end position="178"/>
    </location>
</feature>
<dbReference type="InterPro" id="IPR045340">
    <property type="entry name" value="DUF6533"/>
</dbReference>
<dbReference type="OrthoDB" id="2745134at2759"/>
<gene>
    <name evidence="4" type="ORF">POSPLADRAFT_1144208</name>
</gene>
<evidence type="ECO:0000256" key="2">
    <source>
        <dbReference type="SAM" id="Phobius"/>
    </source>
</evidence>
<keyword evidence="5" id="KW-1185">Reference proteome</keyword>
<dbReference type="Proteomes" id="UP000194127">
    <property type="component" value="Unassembled WGS sequence"/>
</dbReference>
<dbReference type="EMBL" id="KZ110598">
    <property type="protein sequence ID" value="OSX61821.1"/>
    <property type="molecule type" value="Genomic_DNA"/>
</dbReference>
<evidence type="ECO:0000259" key="3">
    <source>
        <dbReference type="Pfam" id="PF20151"/>
    </source>
</evidence>
<name>A0A1X6MZM7_9APHY</name>
<evidence type="ECO:0000313" key="4">
    <source>
        <dbReference type="EMBL" id="OSX61821.1"/>
    </source>
</evidence>
<keyword evidence="2" id="KW-1133">Transmembrane helix</keyword>
<reference evidence="4 5" key="1">
    <citation type="submission" date="2017-04" db="EMBL/GenBank/DDBJ databases">
        <title>Genome Sequence of the Model Brown-Rot Fungus Postia placenta SB12.</title>
        <authorList>
            <consortium name="DOE Joint Genome Institute"/>
            <person name="Gaskell J."/>
            <person name="Kersten P."/>
            <person name="Larrondo L.F."/>
            <person name="Canessa P."/>
            <person name="Martinez D."/>
            <person name="Hibbett D."/>
            <person name="Schmoll M."/>
            <person name="Kubicek C.P."/>
            <person name="Martinez A.T."/>
            <person name="Yadav J."/>
            <person name="Master E."/>
            <person name="Magnuson J.K."/>
            <person name="James T."/>
            <person name="Yaver D."/>
            <person name="Berka R."/>
            <person name="Labutti K."/>
            <person name="Lipzen A."/>
            <person name="Aerts A."/>
            <person name="Barry K."/>
            <person name="Henrissat B."/>
            <person name="Blanchette R."/>
            <person name="Grigoriev I."/>
            <person name="Cullen D."/>
        </authorList>
    </citation>
    <scope>NUCLEOTIDE SEQUENCE [LARGE SCALE GENOMIC DNA]</scope>
    <source>
        <strain evidence="4 5">MAD-698-R-SB12</strain>
    </source>
</reference>